<reference evidence="11 12" key="1">
    <citation type="journal article" date="2013" name="Genome Biol.">
        <title>The genome sequence of the most widely cultivated cacao type and its use to identify candidate genes regulating pod color.</title>
        <authorList>
            <person name="Motamayor J.C."/>
            <person name="Mockaitis K."/>
            <person name="Schmutz J."/>
            <person name="Haiminen N."/>
            <person name="Iii D.L."/>
            <person name="Cornejo O."/>
            <person name="Findley S.D."/>
            <person name="Zheng P."/>
            <person name="Utro F."/>
            <person name="Royaert S."/>
            <person name="Saski C."/>
            <person name="Jenkins J."/>
            <person name="Podicheti R."/>
            <person name="Zhao M."/>
            <person name="Scheffler B.E."/>
            <person name="Stack J.C."/>
            <person name="Feltus F.A."/>
            <person name="Mustiga G.M."/>
            <person name="Amores F."/>
            <person name="Phillips W."/>
            <person name="Marelli J.P."/>
            <person name="May G.D."/>
            <person name="Shapiro H."/>
            <person name="Ma J."/>
            <person name="Bustamante C.D."/>
            <person name="Schnell R.J."/>
            <person name="Main D."/>
            <person name="Gilbert D."/>
            <person name="Parida L."/>
            <person name="Kuhn D.N."/>
        </authorList>
    </citation>
    <scope>NUCLEOTIDE SEQUENCE [LARGE SCALE GENOMIC DNA]</scope>
    <source>
        <strain evidence="12">cv. Matina 1-6</strain>
    </source>
</reference>
<dbReference type="Pfam" id="PF07983">
    <property type="entry name" value="X8"/>
    <property type="match status" value="1"/>
</dbReference>
<dbReference type="EMBL" id="CM001879">
    <property type="protein sequence ID" value="EOX93221.1"/>
    <property type="molecule type" value="Genomic_DNA"/>
</dbReference>
<evidence type="ECO:0000313" key="11">
    <source>
        <dbReference type="EMBL" id="EOX93221.1"/>
    </source>
</evidence>
<dbReference type="PRINTS" id="PR01217">
    <property type="entry name" value="PRICHEXTENSN"/>
</dbReference>
<evidence type="ECO:0000256" key="4">
    <source>
        <dbReference type="ARBA" id="ARBA00022729"/>
    </source>
</evidence>
<comment type="subcellular location">
    <subcellularLocation>
        <location evidence="1">Cell membrane</location>
        <topology evidence="1">Lipid-anchor</topology>
        <topology evidence="1">GPI-anchor</topology>
    </subcellularLocation>
</comment>
<dbReference type="FunFam" id="1.20.58.1040:FF:000001">
    <property type="entry name" value="Glucan endo-1,3-beta-glucosidase 4"/>
    <property type="match status" value="1"/>
</dbReference>
<dbReference type="Gramene" id="EOX93221">
    <property type="protein sequence ID" value="EOX93221"/>
    <property type="gene ID" value="TCM_002061"/>
</dbReference>
<dbReference type="AlphaFoldDB" id="A0A061DME6"/>
<evidence type="ECO:0000256" key="7">
    <source>
        <dbReference type="ARBA" id="ARBA00023180"/>
    </source>
</evidence>
<dbReference type="HOGENOM" id="CLU_067433_0_0_1"/>
<evidence type="ECO:0000313" key="12">
    <source>
        <dbReference type="Proteomes" id="UP000026915"/>
    </source>
</evidence>
<dbReference type="InterPro" id="IPR044788">
    <property type="entry name" value="X8_dom_prot"/>
</dbReference>
<dbReference type="GO" id="GO:0005886">
    <property type="term" value="C:plasma membrane"/>
    <property type="evidence" value="ECO:0000318"/>
    <property type="project" value="GO_Central"/>
</dbReference>
<keyword evidence="5" id="KW-0472">Membrane</keyword>
<dbReference type="Gene3D" id="1.20.58.1040">
    <property type="match status" value="1"/>
</dbReference>
<gene>
    <name evidence="11" type="ORF">TCM_002061</name>
</gene>
<sequence length="304" mass="33059">MHLVHPQRVAHLSQYSQALLRAMDARGHYLRLLNSVVCISILPTILFTRCDARIMVHIWKQQGSKLQKSPISELINKLKITNRVNPNVDPYTINSPFYLPPFDSLSPLPQPDHSPPFYQYPPFTPQSPSIPPPSPMSYGLATPPPPSSIHTPPANPPEHGLSPPSIFPSPPQHQPSPPKHVPNPPKHVPGQPIYEPPMVNPPPLGPPPPGKGSKSGVWCVAKPTVPDPIIQAAMDYACGSGADCKAIQPNEACFQPNTLISHASYAFNSYWQNTKGTGGTCDFGGTAMLVTVDPSSEKCQFSYS</sequence>
<keyword evidence="8" id="KW-0449">Lipoprotein</keyword>
<feature type="compositionally biased region" description="Pro residues" evidence="9">
    <location>
        <begin position="110"/>
        <end position="135"/>
    </location>
</feature>
<feature type="domain" description="X8" evidence="10">
    <location>
        <begin position="217"/>
        <end position="301"/>
    </location>
</feature>
<keyword evidence="6" id="KW-1015">Disulfide bond</keyword>
<dbReference type="eggNOG" id="ENOG502QRQW">
    <property type="taxonomic scope" value="Eukaryota"/>
</dbReference>
<proteinExistence type="predicted"/>
<evidence type="ECO:0000256" key="3">
    <source>
        <dbReference type="ARBA" id="ARBA00022622"/>
    </source>
</evidence>
<organism evidence="11 12">
    <name type="scientific">Theobroma cacao</name>
    <name type="common">Cacao</name>
    <name type="synonym">Cocoa</name>
    <dbReference type="NCBI Taxonomy" id="3641"/>
    <lineage>
        <taxon>Eukaryota</taxon>
        <taxon>Viridiplantae</taxon>
        <taxon>Streptophyta</taxon>
        <taxon>Embryophyta</taxon>
        <taxon>Tracheophyta</taxon>
        <taxon>Spermatophyta</taxon>
        <taxon>Magnoliopsida</taxon>
        <taxon>eudicotyledons</taxon>
        <taxon>Gunneridae</taxon>
        <taxon>Pentapetalae</taxon>
        <taxon>rosids</taxon>
        <taxon>malvids</taxon>
        <taxon>Malvales</taxon>
        <taxon>Malvaceae</taxon>
        <taxon>Byttnerioideae</taxon>
        <taxon>Theobroma</taxon>
    </lineage>
</organism>
<evidence type="ECO:0000256" key="6">
    <source>
        <dbReference type="ARBA" id="ARBA00023157"/>
    </source>
</evidence>
<keyword evidence="7" id="KW-0325">Glycoprotein</keyword>
<evidence type="ECO:0000256" key="9">
    <source>
        <dbReference type="SAM" id="MobiDB-lite"/>
    </source>
</evidence>
<dbReference type="Proteomes" id="UP000026915">
    <property type="component" value="Chromosome 1"/>
</dbReference>
<keyword evidence="4" id="KW-0732">Signal</keyword>
<keyword evidence="12" id="KW-1185">Reference proteome</keyword>
<dbReference type="PANTHER" id="PTHR31044">
    <property type="entry name" value="BETA-1,3 GLUCANASE"/>
    <property type="match status" value="1"/>
</dbReference>
<evidence type="ECO:0000259" key="10">
    <source>
        <dbReference type="SMART" id="SM00768"/>
    </source>
</evidence>
<name>A0A061DME6_THECC</name>
<evidence type="ECO:0000256" key="5">
    <source>
        <dbReference type="ARBA" id="ARBA00023136"/>
    </source>
</evidence>
<dbReference type="GO" id="GO:0098552">
    <property type="term" value="C:side of membrane"/>
    <property type="evidence" value="ECO:0007669"/>
    <property type="project" value="UniProtKB-KW"/>
</dbReference>
<dbReference type="InParanoid" id="A0A061DME6"/>
<evidence type="ECO:0000256" key="8">
    <source>
        <dbReference type="ARBA" id="ARBA00023288"/>
    </source>
</evidence>
<dbReference type="OMA" id="HIWKKHQ"/>
<evidence type="ECO:0000256" key="1">
    <source>
        <dbReference type="ARBA" id="ARBA00004609"/>
    </source>
</evidence>
<accession>A0A061DME6</accession>
<feature type="compositionally biased region" description="Pro residues" evidence="9">
    <location>
        <begin position="165"/>
        <end position="187"/>
    </location>
</feature>
<protein>
    <submittedName>
        <fullName evidence="11">Carbohydrate-binding X8 domain superfamily protein, putative</fullName>
    </submittedName>
</protein>
<keyword evidence="3" id="KW-0336">GPI-anchor</keyword>
<feature type="compositionally biased region" description="Pro residues" evidence="9">
    <location>
        <begin position="194"/>
        <end position="210"/>
    </location>
</feature>
<evidence type="ECO:0000256" key="2">
    <source>
        <dbReference type="ARBA" id="ARBA00022475"/>
    </source>
</evidence>
<keyword evidence="2" id="KW-1003">Cell membrane</keyword>
<dbReference type="SMART" id="SM00768">
    <property type="entry name" value="X8"/>
    <property type="match status" value="1"/>
</dbReference>
<feature type="region of interest" description="Disordered" evidence="9">
    <location>
        <begin position="110"/>
        <end position="215"/>
    </location>
</feature>
<dbReference type="PANTHER" id="PTHR31044:SF118">
    <property type="entry name" value="MAJOR POLLEN ALLERGEN OLE E 10-LIKE"/>
    <property type="match status" value="1"/>
</dbReference>
<dbReference type="GO" id="GO:0009506">
    <property type="term" value="C:plasmodesma"/>
    <property type="evidence" value="ECO:0007669"/>
    <property type="project" value="UniProtKB-ARBA"/>
</dbReference>
<dbReference type="InterPro" id="IPR012946">
    <property type="entry name" value="X8"/>
</dbReference>